<dbReference type="InterPro" id="IPR036259">
    <property type="entry name" value="MFS_trans_sf"/>
</dbReference>
<feature type="domain" description="Major facilitator superfamily (MFS) profile" evidence="10">
    <location>
        <begin position="49"/>
        <end position="496"/>
    </location>
</feature>
<evidence type="ECO:0000256" key="3">
    <source>
        <dbReference type="ARBA" id="ARBA00022448"/>
    </source>
</evidence>
<dbReference type="FunFam" id="1.20.1250.20:FF:000073">
    <property type="entry name" value="MFS myo-inositol transporter, putative"/>
    <property type="match status" value="1"/>
</dbReference>
<evidence type="ECO:0000256" key="5">
    <source>
        <dbReference type="ARBA" id="ARBA00022989"/>
    </source>
</evidence>
<dbReference type="PANTHER" id="PTHR48020:SF22">
    <property type="entry name" value="MAJOR FACILITATOR SUPERFAMILY (MFS) PROFILE DOMAIN-CONTAINING PROTEIN-RELATED"/>
    <property type="match status" value="1"/>
</dbReference>
<dbReference type="Proteomes" id="UP001140510">
    <property type="component" value="Unassembled WGS sequence"/>
</dbReference>
<dbReference type="PROSITE" id="PS50850">
    <property type="entry name" value="MFS"/>
    <property type="match status" value="1"/>
</dbReference>
<dbReference type="InterPro" id="IPR005828">
    <property type="entry name" value="MFS_sugar_transport-like"/>
</dbReference>
<evidence type="ECO:0000256" key="6">
    <source>
        <dbReference type="ARBA" id="ARBA00023136"/>
    </source>
</evidence>
<evidence type="ECO:0000256" key="2">
    <source>
        <dbReference type="ARBA" id="ARBA00010992"/>
    </source>
</evidence>
<dbReference type="GO" id="GO:0005366">
    <property type="term" value="F:myo-inositol:proton symporter activity"/>
    <property type="evidence" value="ECO:0007669"/>
    <property type="project" value="TreeGrafter"/>
</dbReference>
<dbReference type="InterPro" id="IPR050814">
    <property type="entry name" value="Myo-inositol_Transporter"/>
</dbReference>
<feature type="transmembrane region" description="Helical" evidence="9">
    <location>
        <begin position="175"/>
        <end position="198"/>
    </location>
</feature>
<dbReference type="InterPro" id="IPR005829">
    <property type="entry name" value="Sugar_transporter_CS"/>
</dbReference>
<keyword evidence="5 9" id="KW-1133">Transmembrane helix</keyword>
<feature type="transmembrane region" description="Helical" evidence="9">
    <location>
        <begin position="89"/>
        <end position="109"/>
    </location>
</feature>
<feature type="transmembrane region" description="Helical" evidence="9">
    <location>
        <begin position="474"/>
        <end position="492"/>
    </location>
</feature>
<evidence type="ECO:0000256" key="4">
    <source>
        <dbReference type="ARBA" id="ARBA00022692"/>
    </source>
</evidence>
<dbReference type="InterPro" id="IPR020846">
    <property type="entry name" value="MFS_dom"/>
</dbReference>
<keyword evidence="3 8" id="KW-0813">Transport</keyword>
<dbReference type="PROSITE" id="PS00217">
    <property type="entry name" value="SUGAR_TRANSPORT_2"/>
    <property type="match status" value="1"/>
</dbReference>
<feature type="transmembrane region" description="Helical" evidence="9">
    <location>
        <begin position="45"/>
        <end position="62"/>
    </location>
</feature>
<keyword evidence="6 9" id="KW-0472">Membrane</keyword>
<evidence type="ECO:0000259" key="10">
    <source>
        <dbReference type="PROSITE" id="PS50850"/>
    </source>
</evidence>
<sequence>MAYEHSLDDKKDFNAADKIEDVSESENAQHLAELSSIEATAASKAAWLISITVSLGGLLFGYDTGYISSVLVTIGTSLGHELSSSDQELVTSLTSGGALVGAVIAGLIADKYGRKMPLFLACIVFVIGTVLQTAAFHLPQFAVGRFVVGLGVGSAAMIVPLYISELAPAKYRGRMVAFNNMSVTFGQLLASAIGAGFAQVGGEGSQAWRATVGIGAAPAILLGGLLFLCPESPRQLVARGRADEASIVLTRIYPTSTEEQRRAKIHSIEMSIAEATQTMVDDSVFKTLARIFTHKATFRAVFTACTIMAISQLSGFNTLMYYSATLFKIVGFSNATAVAITVSATNFVFSFVNLIIVDRFGRRKILLVTILSMSICLVVAAVAFSYIPINLKTLEVESDNIGWPGMLLIVVIILFVASYSSGVATIAWICTELIPMEVRAVGTMLNTVTCWSTNIIIASTFLSMMKGITPSGAFGFYAAICFFGWMFVIFCFPEVRGMPLENIREVFADGFGVRYARKWQRENKQFAKINAANQGPTMGH</sequence>
<reference evidence="11" key="1">
    <citation type="submission" date="2022-10" db="EMBL/GenBank/DDBJ databases">
        <title>Tapping the CABI collections for fungal endophytes: first genome assemblies for Collariella, Neodidymelliopsis, Ascochyta clinopodiicola, Didymella pomorum, Didymosphaeria variabile, Neocosmospora piperis and Neocucurbitaria cava.</title>
        <authorList>
            <person name="Hill R."/>
        </authorList>
    </citation>
    <scope>NUCLEOTIDE SEQUENCE</scope>
    <source>
        <strain evidence="11">IMI 355091</strain>
    </source>
</reference>
<dbReference type="SUPFAM" id="SSF103473">
    <property type="entry name" value="MFS general substrate transporter"/>
    <property type="match status" value="1"/>
</dbReference>
<keyword evidence="12" id="KW-1185">Reference proteome</keyword>
<evidence type="ECO:0000256" key="9">
    <source>
        <dbReference type="SAM" id="Phobius"/>
    </source>
</evidence>
<feature type="transmembrane region" description="Helical" evidence="9">
    <location>
        <begin position="116"/>
        <end position="136"/>
    </location>
</feature>
<feature type="transmembrane region" description="Helical" evidence="9">
    <location>
        <begin position="210"/>
        <end position="229"/>
    </location>
</feature>
<organism evidence="11 12">
    <name type="scientific">Didymella pomorum</name>
    <dbReference type="NCBI Taxonomy" id="749634"/>
    <lineage>
        <taxon>Eukaryota</taxon>
        <taxon>Fungi</taxon>
        <taxon>Dikarya</taxon>
        <taxon>Ascomycota</taxon>
        <taxon>Pezizomycotina</taxon>
        <taxon>Dothideomycetes</taxon>
        <taxon>Pleosporomycetidae</taxon>
        <taxon>Pleosporales</taxon>
        <taxon>Pleosporineae</taxon>
        <taxon>Didymellaceae</taxon>
        <taxon>Didymella</taxon>
    </lineage>
</organism>
<dbReference type="OrthoDB" id="6339427at2759"/>
<comment type="similarity">
    <text evidence="2 8">Belongs to the major facilitator superfamily. Sugar transporter (TC 2.A.1.1) family.</text>
</comment>
<dbReference type="Gene3D" id="1.20.1250.20">
    <property type="entry name" value="MFS general substrate transporter like domains"/>
    <property type="match status" value="1"/>
</dbReference>
<feature type="transmembrane region" description="Helical" evidence="9">
    <location>
        <begin position="441"/>
        <end position="462"/>
    </location>
</feature>
<comment type="caution">
    <text evidence="11">The sequence shown here is derived from an EMBL/GenBank/DDBJ whole genome shotgun (WGS) entry which is preliminary data.</text>
</comment>
<dbReference type="GO" id="GO:1904679">
    <property type="term" value="P:myo-inositol import across plasma membrane"/>
    <property type="evidence" value="ECO:0007669"/>
    <property type="project" value="TreeGrafter"/>
</dbReference>
<dbReference type="GO" id="GO:0016020">
    <property type="term" value="C:membrane"/>
    <property type="evidence" value="ECO:0007669"/>
    <property type="project" value="UniProtKB-SubCell"/>
</dbReference>
<feature type="transmembrane region" description="Helical" evidence="9">
    <location>
        <begin position="296"/>
        <end position="315"/>
    </location>
</feature>
<comment type="catalytic activity">
    <reaction evidence="7">
        <text>myo-inositol(out) + H(+)(out) = myo-inositol(in) + H(+)(in)</text>
        <dbReference type="Rhea" id="RHEA:60364"/>
        <dbReference type="ChEBI" id="CHEBI:15378"/>
        <dbReference type="ChEBI" id="CHEBI:17268"/>
    </reaction>
</comment>
<feature type="transmembrane region" description="Helical" evidence="9">
    <location>
        <begin position="407"/>
        <end position="429"/>
    </location>
</feature>
<evidence type="ECO:0000256" key="7">
    <source>
        <dbReference type="ARBA" id="ARBA00049119"/>
    </source>
</evidence>
<gene>
    <name evidence="11" type="ORF">N0V91_003484</name>
</gene>
<feature type="transmembrane region" description="Helical" evidence="9">
    <location>
        <begin position="142"/>
        <end position="163"/>
    </location>
</feature>
<dbReference type="NCBIfam" id="TIGR00879">
    <property type="entry name" value="SP"/>
    <property type="match status" value="1"/>
</dbReference>
<evidence type="ECO:0000256" key="8">
    <source>
        <dbReference type="RuleBase" id="RU003346"/>
    </source>
</evidence>
<protein>
    <recommendedName>
        <fullName evidence="10">Major facilitator superfamily (MFS) profile domain-containing protein</fullName>
    </recommendedName>
</protein>
<dbReference type="EMBL" id="JAPEVA010000017">
    <property type="protein sequence ID" value="KAJ4408136.1"/>
    <property type="molecule type" value="Genomic_DNA"/>
</dbReference>
<accession>A0A9W8ZIC1</accession>
<evidence type="ECO:0000313" key="12">
    <source>
        <dbReference type="Proteomes" id="UP001140510"/>
    </source>
</evidence>
<proteinExistence type="inferred from homology"/>
<evidence type="ECO:0000256" key="1">
    <source>
        <dbReference type="ARBA" id="ARBA00004141"/>
    </source>
</evidence>
<dbReference type="AlphaFoldDB" id="A0A9W8ZIC1"/>
<dbReference type="PRINTS" id="PR00171">
    <property type="entry name" value="SUGRTRNSPORT"/>
</dbReference>
<feature type="transmembrane region" description="Helical" evidence="9">
    <location>
        <begin position="335"/>
        <end position="356"/>
    </location>
</feature>
<dbReference type="InterPro" id="IPR003663">
    <property type="entry name" value="Sugar/inositol_transpt"/>
</dbReference>
<dbReference type="PROSITE" id="PS00216">
    <property type="entry name" value="SUGAR_TRANSPORT_1"/>
    <property type="match status" value="1"/>
</dbReference>
<dbReference type="Pfam" id="PF00083">
    <property type="entry name" value="Sugar_tr"/>
    <property type="match status" value="1"/>
</dbReference>
<comment type="subcellular location">
    <subcellularLocation>
        <location evidence="1">Membrane</location>
        <topology evidence="1">Multi-pass membrane protein</topology>
    </subcellularLocation>
</comment>
<dbReference type="PANTHER" id="PTHR48020">
    <property type="entry name" value="PROTON MYO-INOSITOL COTRANSPORTER"/>
    <property type="match status" value="1"/>
</dbReference>
<keyword evidence="4 9" id="KW-0812">Transmembrane</keyword>
<feature type="transmembrane region" description="Helical" evidence="9">
    <location>
        <begin position="365"/>
        <end position="387"/>
    </location>
</feature>
<name>A0A9W8ZIC1_9PLEO</name>
<evidence type="ECO:0000313" key="11">
    <source>
        <dbReference type="EMBL" id="KAJ4408136.1"/>
    </source>
</evidence>